<dbReference type="AlphaFoldDB" id="A0A0P4VN72"/>
<evidence type="ECO:0000313" key="10">
    <source>
        <dbReference type="EMBL" id="JAI56633.1"/>
    </source>
</evidence>
<evidence type="ECO:0000256" key="2">
    <source>
        <dbReference type="ARBA" id="ARBA00022946"/>
    </source>
</evidence>
<proteinExistence type="inferred from homology"/>
<dbReference type="GO" id="GO:0005743">
    <property type="term" value="C:mitochondrial inner membrane"/>
    <property type="evidence" value="ECO:0007669"/>
    <property type="project" value="UniProtKB-ARBA"/>
</dbReference>
<keyword evidence="4" id="KW-0175">Coiled coil</keyword>
<dbReference type="InterPro" id="IPR036610">
    <property type="entry name" value="PEBP-like_sf"/>
</dbReference>
<keyword evidence="5" id="KW-0496">Mitochondrion</keyword>
<keyword evidence="2" id="KW-0809">Transit peptide</keyword>
<evidence type="ECO:0000256" key="4">
    <source>
        <dbReference type="ARBA" id="ARBA00023054"/>
    </source>
</evidence>
<reference evidence="10" key="1">
    <citation type="submission" date="2015-09" db="EMBL/GenBank/DDBJ databases">
        <title>Scylla olivacea transcriptome.</title>
        <authorList>
            <person name="Ikhwanuddin M."/>
        </authorList>
    </citation>
    <scope>NUCLEOTIDE SEQUENCE</scope>
</reference>
<dbReference type="Gene3D" id="3.90.280.10">
    <property type="entry name" value="PEBP-like"/>
    <property type="match status" value="1"/>
</dbReference>
<keyword evidence="6" id="KW-0687">Ribonucleoprotein</keyword>
<comment type="subcellular location">
    <subcellularLocation>
        <location evidence="1">Mitochondrion</location>
    </subcellularLocation>
</comment>
<organism evidence="10">
    <name type="scientific">Scylla olivacea</name>
    <name type="common">Orange mud crab</name>
    <name type="synonym">Cancer olivacea</name>
    <dbReference type="NCBI Taxonomy" id="85551"/>
    <lineage>
        <taxon>Eukaryota</taxon>
        <taxon>Metazoa</taxon>
        <taxon>Ecdysozoa</taxon>
        <taxon>Arthropoda</taxon>
        <taxon>Crustacea</taxon>
        <taxon>Multicrustacea</taxon>
        <taxon>Malacostraca</taxon>
        <taxon>Eumalacostraca</taxon>
        <taxon>Eucarida</taxon>
        <taxon>Decapoda</taxon>
        <taxon>Pleocyemata</taxon>
        <taxon>Brachyura</taxon>
        <taxon>Eubrachyura</taxon>
        <taxon>Portunoidea</taxon>
        <taxon>Portunidae</taxon>
        <taxon>Portuninae</taxon>
        <taxon>Scylla</taxon>
    </lineage>
</organism>
<dbReference type="PANTHER" id="PTHR11362:SF133">
    <property type="entry name" value="LARGE RIBOSOMAL SUBUNIT PROTEIN ML38"/>
    <property type="match status" value="1"/>
</dbReference>
<name>A0A0P4VN72_SCYOL</name>
<dbReference type="Pfam" id="PF01161">
    <property type="entry name" value="PBP"/>
    <property type="match status" value="1"/>
</dbReference>
<evidence type="ECO:0000256" key="7">
    <source>
        <dbReference type="ARBA" id="ARBA00038016"/>
    </source>
</evidence>
<dbReference type="PANTHER" id="PTHR11362">
    <property type="entry name" value="PHOSPHATIDYLETHANOLAMINE-BINDING PROTEIN"/>
    <property type="match status" value="1"/>
</dbReference>
<accession>A0A0P4VN72</accession>
<dbReference type="InterPro" id="IPR035810">
    <property type="entry name" value="PEBP_euk"/>
</dbReference>
<comment type="similarity">
    <text evidence="7">Belongs to the phosphatidylethanolamine-binding protein family. Mitochondrion-specific ribosomal protein mL38 subfamily.</text>
</comment>
<evidence type="ECO:0000256" key="1">
    <source>
        <dbReference type="ARBA" id="ARBA00004173"/>
    </source>
</evidence>
<dbReference type="GO" id="GO:0005762">
    <property type="term" value="C:mitochondrial large ribosomal subunit"/>
    <property type="evidence" value="ECO:0007669"/>
    <property type="project" value="TreeGrafter"/>
</dbReference>
<evidence type="ECO:0000256" key="3">
    <source>
        <dbReference type="ARBA" id="ARBA00022980"/>
    </source>
</evidence>
<evidence type="ECO:0000256" key="9">
    <source>
        <dbReference type="ARBA" id="ARBA00041206"/>
    </source>
</evidence>
<evidence type="ECO:0000256" key="6">
    <source>
        <dbReference type="ARBA" id="ARBA00023274"/>
    </source>
</evidence>
<dbReference type="CDD" id="cd00866">
    <property type="entry name" value="PEBP_euk"/>
    <property type="match status" value="1"/>
</dbReference>
<keyword evidence="3" id="KW-0689">Ribosomal protein</keyword>
<evidence type="ECO:0000256" key="8">
    <source>
        <dbReference type="ARBA" id="ARBA00039444"/>
    </source>
</evidence>
<protein>
    <recommendedName>
        <fullName evidence="8">Large ribosomal subunit protein mL38</fullName>
    </recommendedName>
    <alternativeName>
        <fullName evidence="9">39S ribosomal protein L38, mitochondrial</fullName>
    </alternativeName>
</protein>
<sequence>MWAAKHSLSLLGGTKPVSLQVTRSKWWKKIIHNVYPTLQERFEELDYKQKDPELYAPVNIGLPKRRPPRRELLESRLQHLKELRKNKTLEKEAWKGNLKLDLDQVQADWETGTGPHQLRVLAQHYGIFDHLFGNAYFVPRIFLNISYDYDEDTVSPVYRGNSIKPKEAASTPDIQFHSDPDSLWTLILTNPDGNLLDNDHECLHWFVGNIVGGDTSSGEVVCDYLQPFPPRGTGYHRMVFVLYKQHQHIDFSKYRREQPCLSLKERSFSTLDMYQEQQDFMTPAGIAWYQADWDPSLTDFFHNTLKMREPVYEYDFPKPYLAEQKYFPLKRQFNTYMDLHRDPKQINKEILLERLKKLHPFGPEQPHLPFPAAQPIHHDLSSWERRDLKRKRIGEGKYYELFRGSNRPV</sequence>
<dbReference type="SUPFAM" id="SSF49777">
    <property type="entry name" value="PEBP-like"/>
    <property type="match status" value="1"/>
</dbReference>
<dbReference type="EMBL" id="GDRN01148456">
    <property type="protein sequence ID" value="JAI56633.1"/>
    <property type="molecule type" value="Transcribed_RNA"/>
</dbReference>
<dbReference type="InterPro" id="IPR008914">
    <property type="entry name" value="PEBP"/>
</dbReference>
<evidence type="ECO:0000256" key="5">
    <source>
        <dbReference type="ARBA" id="ARBA00023128"/>
    </source>
</evidence>
<dbReference type="FunFam" id="3.90.280.10:FF:000002">
    <property type="entry name" value="39S ribosomal protein L38, mitochondrial"/>
    <property type="match status" value="1"/>
</dbReference>